<dbReference type="OrthoDB" id="713485at2"/>
<keyword evidence="3" id="KW-1185">Reference proteome</keyword>
<sequence>MRRVVTGLDENGRSTVVEDGPPRAVFHISGEDADHLVIEALPDVPDRLPPRQTAVAELWATAHAPAERTAPDLTAGLETFRSVLPGTGFTWRFTRWGRDVESGFHTTETLDLIHVLSGRIELLLDDRSVALEAGDSVVIPGLRHAWRTGDSEPTLLQFMQNLA</sequence>
<evidence type="ECO:0000313" key="2">
    <source>
        <dbReference type="EMBL" id="RKT55629.1"/>
    </source>
</evidence>
<dbReference type="Gene3D" id="2.60.120.10">
    <property type="entry name" value="Jelly Rolls"/>
    <property type="match status" value="1"/>
</dbReference>
<dbReference type="PANTHER" id="PTHR36156:SF2">
    <property type="entry name" value="CUPIN TYPE-2 DOMAIN-CONTAINING PROTEIN"/>
    <property type="match status" value="1"/>
</dbReference>
<dbReference type="PANTHER" id="PTHR36156">
    <property type="entry name" value="SLR2101 PROTEIN"/>
    <property type="match status" value="1"/>
</dbReference>
<dbReference type="Pfam" id="PF07883">
    <property type="entry name" value="Cupin_2"/>
    <property type="match status" value="1"/>
</dbReference>
<dbReference type="AlphaFoldDB" id="A0A495W2D2"/>
<reference evidence="2 3" key="1">
    <citation type="submission" date="2018-10" db="EMBL/GenBank/DDBJ databases">
        <title>Sequencing the genomes of 1000 actinobacteria strains.</title>
        <authorList>
            <person name="Klenk H.-P."/>
        </authorList>
    </citation>
    <scope>NUCLEOTIDE SEQUENCE [LARGE SCALE GENOMIC DNA]</scope>
    <source>
        <strain evidence="2 3">DSM 43800</strain>
    </source>
</reference>
<feature type="domain" description="Cupin type-2" evidence="1">
    <location>
        <begin position="102"/>
        <end position="154"/>
    </location>
</feature>
<comment type="caution">
    <text evidence="2">The sequence shown here is derived from an EMBL/GenBank/DDBJ whole genome shotgun (WGS) entry which is preliminary data.</text>
</comment>
<dbReference type="InterPro" id="IPR013096">
    <property type="entry name" value="Cupin_2"/>
</dbReference>
<evidence type="ECO:0000313" key="3">
    <source>
        <dbReference type="Proteomes" id="UP000282084"/>
    </source>
</evidence>
<name>A0A495W2D2_9PSEU</name>
<dbReference type="EMBL" id="RBXO01000001">
    <property type="protein sequence ID" value="RKT55629.1"/>
    <property type="molecule type" value="Genomic_DNA"/>
</dbReference>
<gene>
    <name evidence="2" type="ORF">C8E97_4310</name>
</gene>
<evidence type="ECO:0000259" key="1">
    <source>
        <dbReference type="Pfam" id="PF07883"/>
    </source>
</evidence>
<dbReference type="InterPro" id="IPR011051">
    <property type="entry name" value="RmlC_Cupin_sf"/>
</dbReference>
<dbReference type="RefSeq" id="WP_121007304.1">
    <property type="nucleotide sequence ID" value="NZ_RBXO01000001.1"/>
</dbReference>
<dbReference type="Proteomes" id="UP000282084">
    <property type="component" value="Unassembled WGS sequence"/>
</dbReference>
<dbReference type="InterPro" id="IPR047142">
    <property type="entry name" value="OryJ/VirC-like"/>
</dbReference>
<accession>A0A495W2D2</accession>
<protein>
    <recommendedName>
        <fullName evidence="1">Cupin type-2 domain-containing protein</fullName>
    </recommendedName>
</protein>
<dbReference type="SUPFAM" id="SSF51182">
    <property type="entry name" value="RmlC-like cupins"/>
    <property type="match status" value="1"/>
</dbReference>
<dbReference type="InterPro" id="IPR014710">
    <property type="entry name" value="RmlC-like_jellyroll"/>
</dbReference>
<organism evidence="2 3">
    <name type="scientific">Saccharothrix australiensis</name>
    <dbReference type="NCBI Taxonomy" id="2072"/>
    <lineage>
        <taxon>Bacteria</taxon>
        <taxon>Bacillati</taxon>
        <taxon>Actinomycetota</taxon>
        <taxon>Actinomycetes</taxon>
        <taxon>Pseudonocardiales</taxon>
        <taxon>Pseudonocardiaceae</taxon>
        <taxon>Saccharothrix</taxon>
    </lineage>
</organism>
<proteinExistence type="predicted"/>